<dbReference type="EnsemblPlants" id="TuG1812G0600002485.01.T01">
    <property type="protein sequence ID" value="TuG1812G0600002485.01.T01.cds445472"/>
    <property type="gene ID" value="TuG1812G0600002485.01"/>
</dbReference>
<sequence length="211" mass="22471">MHRLCVIVKADRSCVRSDVDPLHHDLELAEVDAAVAVAVDVADHLPDVGQAAGLGHAQLLEHLLQLRRRDEAVAVDVEHLEGLPHLLLVLPAGAALLGVVGEGAEERVAERAVEALEVLEAEPGGAGRHVRTDGGGQAGAVRLQPERVQRLRQLVHRDLAVAVAVEHVEDAPQPHRVQAAVAQAERRRRRALGQGLGRALALLMLAGHCLA</sequence>
<dbReference type="Proteomes" id="UP000015106">
    <property type="component" value="Chromosome 6"/>
</dbReference>
<reference evidence="1" key="3">
    <citation type="submission" date="2022-06" db="UniProtKB">
        <authorList>
            <consortium name="EnsemblPlants"/>
        </authorList>
    </citation>
    <scope>IDENTIFICATION</scope>
</reference>
<name>A0A8R7UTT9_TRIUA</name>
<proteinExistence type="predicted"/>
<reference evidence="2" key="1">
    <citation type="journal article" date="2013" name="Nature">
        <title>Draft genome of the wheat A-genome progenitor Triticum urartu.</title>
        <authorList>
            <person name="Ling H.Q."/>
            <person name="Zhao S."/>
            <person name="Liu D."/>
            <person name="Wang J."/>
            <person name="Sun H."/>
            <person name="Zhang C."/>
            <person name="Fan H."/>
            <person name="Li D."/>
            <person name="Dong L."/>
            <person name="Tao Y."/>
            <person name="Gao C."/>
            <person name="Wu H."/>
            <person name="Li Y."/>
            <person name="Cui Y."/>
            <person name="Guo X."/>
            <person name="Zheng S."/>
            <person name="Wang B."/>
            <person name="Yu K."/>
            <person name="Liang Q."/>
            <person name="Yang W."/>
            <person name="Lou X."/>
            <person name="Chen J."/>
            <person name="Feng M."/>
            <person name="Jian J."/>
            <person name="Zhang X."/>
            <person name="Luo G."/>
            <person name="Jiang Y."/>
            <person name="Liu J."/>
            <person name="Wang Z."/>
            <person name="Sha Y."/>
            <person name="Zhang B."/>
            <person name="Wu H."/>
            <person name="Tang D."/>
            <person name="Shen Q."/>
            <person name="Xue P."/>
            <person name="Zou S."/>
            <person name="Wang X."/>
            <person name="Liu X."/>
            <person name="Wang F."/>
            <person name="Yang Y."/>
            <person name="An X."/>
            <person name="Dong Z."/>
            <person name="Zhang K."/>
            <person name="Zhang X."/>
            <person name="Luo M.C."/>
            <person name="Dvorak J."/>
            <person name="Tong Y."/>
            <person name="Wang J."/>
            <person name="Yang H."/>
            <person name="Li Z."/>
            <person name="Wang D."/>
            <person name="Zhang A."/>
            <person name="Wang J."/>
        </authorList>
    </citation>
    <scope>NUCLEOTIDE SEQUENCE</scope>
    <source>
        <strain evidence="2">cv. G1812</strain>
    </source>
</reference>
<dbReference type="Gramene" id="TuG1812G0600002485.01.T01">
    <property type="protein sequence ID" value="TuG1812G0600002485.01.T01.cds445472"/>
    <property type="gene ID" value="TuG1812G0600002485.01"/>
</dbReference>
<dbReference type="AlphaFoldDB" id="A0A8R7UTT9"/>
<evidence type="ECO:0000313" key="2">
    <source>
        <dbReference type="Proteomes" id="UP000015106"/>
    </source>
</evidence>
<keyword evidence="2" id="KW-1185">Reference proteome</keyword>
<evidence type="ECO:0000313" key="1">
    <source>
        <dbReference type="EnsemblPlants" id="TuG1812G0600002485.01.T01.cds445472"/>
    </source>
</evidence>
<protein>
    <submittedName>
        <fullName evidence="1">Uncharacterized protein</fullName>
    </submittedName>
</protein>
<accession>A0A8R7UTT9</accession>
<reference evidence="1" key="2">
    <citation type="submission" date="2018-03" db="EMBL/GenBank/DDBJ databases">
        <title>The Triticum urartu genome reveals the dynamic nature of wheat genome evolution.</title>
        <authorList>
            <person name="Ling H."/>
            <person name="Ma B."/>
            <person name="Shi X."/>
            <person name="Liu H."/>
            <person name="Dong L."/>
            <person name="Sun H."/>
            <person name="Cao Y."/>
            <person name="Gao Q."/>
            <person name="Zheng S."/>
            <person name="Li Y."/>
            <person name="Yu Y."/>
            <person name="Du H."/>
            <person name="Qi M."/>
            <person name="Li Y."/>
            <person name="Yu H."/>
            <person name="Cui Y."/>
            <person name="Wang N."/>
            <person name="Chen C."/>
            <person name="Wu H."/>
            <person name="Zhao Y."/>
            <person name="Zhang J."/>
            <person name="Li Y."/>
            <person name="Zhou W."/>
            <person name="Zhang B."/>
            <person name="Hu W."/>
            <person name="Eijk M."/>
            <person name="Tang J."/>
            <person name="Witsenboer H."/>
            <person name="Zhao S."/>
            <person name="Li Z."/>
            <person name="Zhang A."/>
            <person name="Wang D."/>
            <person name="Liang C."/>
        </authorList>
    </citation>
    <scope>NUCLEOTIDE SEQUENCE [LARGE SCALE GENOMIC DNA]</scope>
    <source>
        <strain evidence="1">cv. G1812</strain>
    </source>
</reference>
<organism evidence="1 2">
    <name type="scientific">Triticum urartu</name>
    <name type="common">Red wild einkorn</name>
    <name type="synonym">Crithodium urartu</name>
    <dbReference type="NCBI Taxonomy" id="4572"/>
    <lineage>
        <taxon>Eukaryota</taxon>
        <taxon>Viridiplantae</taxon>
        <taxon>Streptophyta</taxon>
        <taxon>Embryophyta</taxon>
        <taxon>Tracheophyta</taxon>
        <taxon>Spermatophyta</taxon>
        <taxon>Magnoliopsida</taxon>
        <taxon>Liliopsida</taxon>
        <taxon>Poales</taxon>
        <taxon>Poaceae</taxon>
        <taxon>BOP clade</taxon>
        <taxon>Pooideae</taxon>
        <taxon>Triticodae</taxon>
        <taxon>Triticeae</taxon>
        <taxon>Triticinae</taxon>
        <taxon>Triticum</taxon>
    </lineage>
</organism>